<proteinExistence type="predicted"/>
<protein>
    <submittedName>
        <fullName evidence="2">Putative secreted protein</fullName>
    </submittedName>
</protein>
<dbReference type="EMBL" id="GIFC01010035">
    <property type="protein sequence ID" value="MXU92118.1"/>
    <property type="molecule type" value="Transcribed_RNA"/>
</dbReference>
<evidence type="ECO:0000256" key="1">
    <source>
        <dbReference type="SAM" id="MobiDB-lite"/>
    </source>
</evidence>
<reference evidence="2" key="1">
    <citation type="submission" date="2019-12" db="EMBL/GenBank/DDBJ databases">
        <title>An insight into the sialome of adult female Ixodes ricinus ticks feeding for 6 days.</title>
        <authorList>
            <person name="Perner J."/>
            <person name="Ribeiro J.M.C."/>
        </authorList>
    </citation>
    <scope>NUCLEOTIDE SEQUENCE</scope>
    <source>
        <strain evidence="2">Semi-engorged</strain>
        <tissue evidence="2">Salivary glands</tissue>
    </source>
</reference>
<feature type="compositionally biased region" description="Low complexity" evidence="1">
    <location>
        <begin position="43"/>
        <end position="55"/>
    </location>
</feature>
<feature type="region of interest" description="Disordered" evidence="1">
    <location>
        <begin position="28"/>
        <end position="64"/>
    </location>
</feature>
<sequence length="129" mass="14231">MSLSLRPLRSLQASRLVVFSIWAPMARSIEPNPPLPPGRVETQRSQSPGRSLSPGSRRRPWRSSCNQCAGTPSRSAIVAWTSTVCGKLSSKCTHSVLLDSSDCTKSCMLSIDQCLFFNTELRLRHCPVD</sequence>
<evidence type="ECO:0000313" key="2">
    <source>
        <dbReference type="EMBL" id="MXU92118.1"/>
    </source>
</evidence>
<organism evidence="2">
    <name type="scientific">Ixodes ricinus</name>
    <name type="common">Common tick</name>
    <name type="synonym">Acarus ricinus</name>
    <dbReference type="NCBI Taxonomy" id="34613"/>
    <lineage>
        <taxon>Eukaryota</taxon>
        <taxon>Metazoa</taxon>
        <taxon>Ecdysozoa</taxon>
        <taxon>Arthropoda</taxon>
        <taxon>Chelicerata</taxon>
        <taxon>Arachnida</taxon>
        <taxon>Acari</taxon>
        <taxon>Parasitiformes</taxon>
        <taxon>Ixodida</taxon>
        <taxon>Ixodoidea</taxon>
        <taxon>Ixodidae</taxon>
        <taxon>Ixodinae</taxon>
        <taxon>Ixodes</taxon>
    </lineage>
</organism>
<accession>A0A6B0URW3</accession>
<name>A0A6B0URW3_IXORI</name>
<dbReference type="AlphaFoldDB" id="A0A6B0URW3"/>